<reference evidence="2 3" key="1">
    <citation type="submission" date="2024-08" db="EMBL/GenBank/DDBJ databases">
        <title>Gnathostoma spinigerum genome.</title>
        <authorList>
            <person name="Gonzalez-Bertolin B."/>
            <person name="Monzon S."/>
            <person name="Zaballos A."/>
            <person name="Jimenez P."/>
            <person name="Dekumyoy P."/>
            <person name="Varona S."/>
            <person name="Cuesta I."/>
            <person name="Sumanam S."/>
            <person name="Adisakwattana P."/>
            <person name="Gasser R.B."/>
            <person name="Hernandez-Gonzalez A."/>
            <person name="Young N.D."/>
            <person name="Perteguer M.J."/>
        </authorList>
    </citation>
    <scope>NUCLEOTIDE SEQUENCE [LARGE SCALE GENOMIC DNA]</scope>
    <source>
        <strain evidence="2">AL3</strain>
        <tissue evidence="2">Liver</tissue>
    </source>
</reference>
<keyword evidence="3" id="KW-1185">Reference proteome</keyword>
<feature type="compositionally biased region" description="Basic and acidic residues" evidence="1">
    <location>
        <begin position="213"/>
        <end position="229"/>
    </location>
</feature>
<evidence type="ECO:0000313" key="2">
    <source>
        <dbReference type="EMBL" id="MFH4973782.1"/>
    </source>
</evidence>
<sequence>MDNSVLLTLLPWKASNCLLHHQIFIVETYTGDESNRIFYSVETSPNTSLSCWNSVFTMIGIINIACDSPSEYYATPSNVRPLFSDRPEGRPKPLTSRQKPCERLINSQRLSTSAEALWDETIMRTMMHKLRHEDSFRKSVSCQDFFVINDDKAVGGAIPRPSTLQIPDRLPSMRRASVSDVPQRSRSESRCDKPLGTVKERQMSASKNQLGKESIRVNKDCSHDRSTQQRSECHSKKFMDYILGFCQVLKLRAIQWCCIKRANENRSDPIS</sequence>
<comment type="caution">
    <text evidence="2">The sequence shown here is derived from an EMBL/GenBank/DDBJ whole genome shotgun (WGS) entry which is preliminary data.</text>
</comment>
<name>A0ABD6E4A3_9BILA</name>
<evidence type="ECO:0000313" key="3">
    <source>
        <dbReference type="Proteomes" id="UP001608902"/>
    </source>
</evidence>
<organism evidence="2 3">
    <name type="scientific">Gnathostoma spinigerum</name>
    <dbReference type="NCBI Taxonomy" id="75299"/>
    <lineage>
        <taxon>Eukaryota</taxon>
        <taxon>Metazoa</taxon>
        <taxon>Ecdysozoa</taxon>
        <taxon>Nematoda</taxon>
        <taxon>Chromadorea</taxon>
        <taxon>Rhabditida</taxon>
        <taxon>Spirurina</taxon>
        <taxon>Gnathostomatomorpha</taxon>
        <taxon>Gnathostomatoidea</taxon>
        <taxon>Gnathostomatidae</taxon>
        <taxon>Gnathostoma</taxon>
    </lineage>
</organism>
<feature type="region of interest" description="Disordered" evidence="1">
    <location>
        <begin position="162"/>
        <end position="229"/>
    </location>
</feature>
<protein>
    <submittedName>
        <fullName evidence="2">Uncharacterized protein</fullName>
    </submittedName>
</protein>
<feature type="compositionally biased region" description="Basic and acidic residues" evidence="1">
    <location>
        <begin position="183"/>
        <end position="202"/>
    </location>
</feature>
<dbReference type="Proteomes" id="UP001608902">
    <property type="component" value="Unassembled WGS sequence"/>
</dbReference>
<evidence type="ECO:0000256" key="1">
    <source>
        <dbReference type="SAM" id="MobiDB-lite"/>
    </source>
</evidence>
<dbReference type="AlphaFoldDB" id="A0ABD6E4A3"/>
<proteinExistence type="predicted"/>
<accession>A0ABD6E4A3</accession>
<dbReference type="EMBL" id="JBGFUD010000137">
    <property type="protein sequence ID" value="MFH4973782.1"/>
    <property type="molecule type" value="Genomic_DNA"/>
</dbReference>
<gene>
    <name evidence="2" type="ORF">AB6A40_000491</name>
</gene>